<protein>
    <submittedName>
        <fullName evidence="1">Uncharacterized protein</fullName>
    </submittedName>
</protein>
<sequence length="57" mass="6665">MKIRSDTDQFELRHVCPRCAEPLTPDPLKELYPGATVLACPECRKEKLDIEPYMDWD</sequence>
<comment type="caution">
    <text evidence="1">The sequence shown here is derived from an EMBL/GenBank/DDBJ whole genome shotgun (WGS) entry which is preliminary data.</text>
</comment>
<gene>
    <name evidence="1" type="ORF">M5X09_27955</name>
</gene>
<organism evidence="1 2">
    <name type="scientific">Paenibacillus apiarius</name>
    <dbReference type="NCBI Taxonomy" id="46240"/>
    <lineage>
        <taxon>Bacteria</taxon>
        <taxon>Bacillati</taxon>
        <taxon>Bacillota</taxon>
        <taxon>Bacilli</taxon>
        <taxon>Bacillales</taxon>
        <taxon>Paenibacillaceae</taxon>
        <taxon>Paenibacillus</taxon>
    </lineage>
</organism>
<evidence type="ECO:0000313" key="1">
    <source>
        <dbReference type="EMBL" id="MCY9523437.1"/>
    </source>
</evidence>
<keyword evidence="2" id="KW-1185">Reference proteome</keyword>
<proteinExistence type="predicted"/>
<dbReference type="Proteomes" id="UP001207626">
    <property type="component" value="Unassembled WGS sequence"/>
</dbReference>
<name>A0ABT4E1E8_9BACL</name>
<evidence type="ECO:0000313" key="2">
    <source>
        <dbReference type="Proteomes" id="UP001207626"/>
    </source>
</evidence>
<dbReference type="EMBL" id="JAMDLW010000070">
    <property type="protein sequence ID" value="MCY9523437.1"/>
    <property type="molecule type" value="Genomic_DNA"/>
</dbReference>
<accession>A0ABT4E1E8</accession>
<reference evidence="1 2" key="1">
    <citation type="submission" date="2022-05" db="EMBL/GenBank/DDBJ databases">
        <title>Genome Sequencing of Bee-Associated Microbes.</title>
        <authorList>
            <person name="Dunlap C."/>
        </authorList>
    </citation>
    <scope>NUCLEOTIDE SEQUENCE [LARGE SCALE GENOMIC DNA]</scope>
    <source>
        <strain evidence="1 2">NRRL NRS-1438</strain>
    </source>
</reference>
<dbReference type="RefSeq" id="WP_254912138.1">
    <property type="nucleotide sequence ID" value="NZ_JAMDLV010000016.1"/>
</dbReference>